<dbReference type="PANTHER" id="PTHR34047:SF10">
    <property type="entry name" value="GROUP II INTRON-ASSOCIATED OPEN READING FRAME"/>
    <property type="match status" value="1"/>
</dbReference>
<accession>A0A0G3SGR8</accession>
<dbReference type="PANTHER" id="PTHR34047">
    <property type="entry name" value="NUCLEAR INTRON MATURASE 1, MITOCHONDRIAL-RELATED"/>
    <property type="match status" value="1"/>
</dbReference>
<feature type="domain" description="Reverse transcriptase" evidence="1">
    <location>
        <begin position="94"/>
        <end position="330"/>
    </location>
</feature>
<dbReference type="GeneID" id="24571278"/>
<dbReference type="SMART" id="SM00507">
    <property type="entry name" value="HNHc"/>
    <property type="match status" value="1"/>
</dbReference>
<sequence length="643" mass="75133">MLNIKTDIDRDFIKDWSSINWITVNKSMTNLRRRIFDAKQKGNYKNLVNVQKLMLNSKANILYSIRKISYNSGKRTPGIDRETLESPQDRLRLYNEICENGWNGRSPKPIRRIYIKEGEKLRPIGIPTVYDRVIQCMVANSLEPEWEAIFEKESYGFRPKRNTNDAVSRVWLALNKPTSRKWIVDSDITKCFDTISHSYLLEKLKGFPGRDLIEEMLEVGIITNGVWMESADEGTPQGSTLSPLLCNIALHGVEAELGVIYTKKGYVNSKGRLLIRFADDLVIICHTKEDAMKALDELKEVLIKRGLQISEIKTKIVHVSEGFDFLGYNIRMLPKIHKSWKQSIVKLNDNDYLINYNNVGIYVAPSRKSITKVKSNLKEVLMSCKGSTAEKFIDKINPIIRGYALAKRHWHSNKAFREIDYYVYTLCWRWAIRKHPKKGAKWIKKKYFHTLKLGYINNKWVFTAERAKVFKPKDPTNPFINKITNPLVPVKVFVYKLYWFGIRDYRVGKMDKLPDNRADAAYYKELEANRMSRMVFNIFRKLDKDLAMSQHGICPICNADLFNGEKLHIHHIQPRETGGKTTFINLLYVHIACHQKIHSNKENFNHFFNMLKEYKRTHTRLSNEKLSTGEYEMPQNEKLKELF</sequence>
<organism evidence="2">
    <name type="scientific">Cryptoglena skujai</name>
    <dbReference type="NCBI Taxonomy" id="161229"/>
    <lineage>
        <taxon>Eukaryota</taxon>
        <taxon>Discoba</taxon>
        <taxon>Euglenozoa</taxon>
        <taxon>Euglenida</taxon>
        <taxon>Spirocuta</taxon>
        <taxon>Euglenophyceae</taxon>
        <taxon>Euglenales</taxon>
        <taxon>Euglenaceae</taxon>
        <taxon>Cryptoglena</taxon>
    </lineage>
</organism>
<dbReference type="CDD" id="cd00085">
    <property type="entry name" value="HNHc"/>
    <property type="match status" value="1"/>
</dbReference>
<protein>
    <recommendedName>
        <fullName evidence="1">Reverse transcriptase domain-containing protein</fullName>
    </recommendedName>
</protein>
<keyword evidence="2" id="KW-0934">Plastid</keyword>
<dbReference type="Pfam" id="PF13655">
    <property type="entry name" value="RVT_N"/>
    <property type="match status" value="1"/>
</dbReference>
<dbReference type="InterPro" id="IPR003615">
    <property type="entry name" value="HNH_nuc"/>
</dbReference>
<dbReference type="InterPro" id="IPR043502">
    <property type="entry name" value="DNA/RNA_pol_sf"/>
</dbReference>
<dbReference type="InterPro" id="IPR051083">
    <property type="entry name" value="GrpII_Intron_Splice-Mob/Def"/>
</dbReference>
<dbReference type="InterPro" id="IPR002711">
    <property type="entry name" value="HNH"/>
</dbReference>
<proteinExistence type="predicted"/>
<reference evidence="2" key="1">
    <citation type="journal article" date="2015" name="J. Eukaryot. Microbiol.">
        <title>Chloroplast Genome Evolution in the Euglenaceae.</title>
        <authorList>
            <person name="Bennett M.S."/>
            <person name="Triemer R.E."/>
        </authorList>
    </citation>
    <scope>NUCLEOTIDE SEQUENCE</scope>
    <source>
        <strain evidence="2">SAG 10.88</strain>
    </source>
</reference>
<dbReference type="Gene3D" id="3.30.70.270">
    <property type="match status" value="1"/>
</dbReference>
<name>A0A0G3SGR8_9EUGL</name>
<evidence type="ECO:0000259" key="1">
    <source>
        <dbReference type="PROSITE" id="PS50878"/>
    </source>
</evidence>
<dbReference type="InterPro" id="IPR025960">
    <property type="entry name" value="RVT_N"/>
</dbReference>
<dbReference type="InterPro" id="IPR013597">
    <property type="entry name" value="Mat_intron_G2"/>
</dbReference>
<dbReference type="GO" id="GO:0004519">
    <property type="term" value="F:endonuclease activity"/>
    <property type="evidence" value="ECO:0007669"/>
    <property type="project" value="InterPro"/>
</dbReference>
<dbReference type="InterPro" id="IPR043128">
    <property type="entry name" value="Rev_trsase/Diguanyl_cyclase"/>
</dbReference>
<dbReference type="Pfam" id="PF01844">
    <property type="entry name" value="HNH"/>
    <property type="match status" value="1"/>
</dbReference>
<keyword evidence="2" id="KW-0150">Chloroplast</keyword>
<dbReference type="EMBL" id="KP410781">
    <property type="protein sequence ID" value="AKL39015.1"/>
    <property type="molecule type" value="Genomic_DNA"/>
</dbReference>
<dbReference type="PROSITE" id="PS50878">
    <property type="entry name" value="RT_POL"/>
    <property type="match status" value="1"/>
</dbReference>
<dbReference type="GO" id="GO:0003676">
    <property type="term" value="F:nucleic acid binding"/>
    <property type="evidence" value="ECO:0007669"/>
    <property type="project" value="InterPro"/>
</dbReference>
<dbReference type="Pfam" id="PF08388">
    <property type="entry name" value="GIIM"/>
    <property type="match status" value="1"/>
</dbReference>
<dbReference type="InterPro" id="IPR000477">
    <property type="entry name" value="RT_dom"/>
</dbReference>
<dbReference type="Pfam" id="PF00078">
    <property type="entry name" value="RVT_1"/>
    <property type="match status" value="1"/>
</dbReference>
<dbReference type="SUPFAM" id="SSF56672">
    <property type="entry name" value="DNA/RNA polymerases"/>
    <property type="match status" value="1"/>
</dbReference>
<dbReference type="Gene3D" id="1.10.30.50">
    <property type="match status" value="1"/>
</dbReference>
<geneLocation type="chloroplast" evidence="2"/>
<dbReference type="CDD" id="cd01651">
    <property type="entry name" value="RT_G2_intron"/>
    <property type="match status" value="1"/>
</dbReference>
<evidence type="ECO:0000313" key="2">
    <source>
        <dbReference type="EMBL" id="AKL39015.1"/>
    </source>
</evidence>
<dbReference type="GO" id="GO:0008270">
    <property type="term" value="F:zinc ion binding"/>
    <property type="evidence" value="ECO:0007669"/>
    <property type="project" value="InterPro"/>
</dbReference>
<dbReference type="AlphaFoldDB" id="A0A0G3SGR8"/>
<dbReference type="RefSeq" id="YP_009145390.1">
    <property type="nucleotide sequence ID" value="NC_027286.1"/>
</dbReference>